<evidence type="ECO:0000256" key="1">
    <source>
        <dbReference type="ARBA" id="ARBA00000085"/>
    </source>
</evidence>
<dbReference type="PROSITE" id="PS50109">
    <property type="entry name" value="HIS_KIN"/>
    <property type="match status" value="1"/>
</dbReference>
<keyword evidence="5" id="KW-1133">Transmembrane helix</keyword>
<dbReference type="SUPFAM" id="SSF55874">
    <property type="entry name" value="ATPase domain of HSP90 chaperone/DNA topoisomerase II/histidine kinase"/>
    <property type="match status" value="1"/>
</dbReference>
<dbReference type="AlphaFoldDB" id="A0A2G2XVN1"/>
<dbReference type="PANTHER" id="PTHR43719:SF50">
    <property type="entry name" value="HISTIDINE KINASE CKI1-LIKE ISOFORM X1"/>
    <property type="match status" value="1"/>
</dbReference>
<dbReference type="InterPro" id="IPR004358">
    <property type="entry name" value="Sig_transdc_His_kin-like_C"/>
</dbReference>
<keyword evidence="5" id="KW-0812">Transmembrane</keyword>
<dbReference type="InterPro" id="IPR036890">
    <property type="entry name" value="HATPase_C_sf"/>
</dbReference>
<feature type="domain" description="Histidine kinase" evidence="6">
    <location>
        <begin position="371"/>
        <end position="636"/>
    </location>
</feature>
<evidence type="ECO:0000256" key="2">
    <source>
        <dbReference type="ARBA" id="ARBA00012438"/>
    </source>
</evidence>
<protein>
    <recommendedName>
        <fullName evidence="2">histidine kinase</fullName>
        <ecNumber evidence="2">2.7.13.3</ecNumber>
    </recommendedName>
</protein>
<feature type="transmembrane region" description="Helical" evidence="5">
    <location>
        <begin position="312"/>
        <end position="335"/>
    </location>
</feature>
<dbReference type="InterPro" id="IPR005467">
    <property type="entry name" value="His_kinase_dom"/>
</dbReference>
<dbReference type="PROSITE" id="PS50110">
    <property type="entry name" value="RESPONSE_REGULATORY"/>
    <property type="match status" value="1"/>
</dbReference>
<dbReference type="Gene3D" id="3.40.50.2300">
    <property type="match status" value="1"/>
</dbReference>
<dbReference type="Pfam" id="PF00512">
    <property type="entry name" value="HisKA"/>
    <property type="match status" value="1"/>
</dbReference>
<dbReference type="SMART" id="SM00448">
    <property type="entry name" value="REC"/>
    <property type="match status" value="1"/>
</dbReference>
<dbReference type="SMART" id="SM00388">
    <property type="entry name" value="HisKA"/>
    <property type="match status" value="1"/>
</dbReference>
<proteinExistence type="predicted"/>
<reference evidence="8 9" key="1">
    <citation type="journal article" date="2014" name="Nat. Genet.">
        <title>Genome sequence of the hot pepper provides insights into the evolution of pungency in Capsicum species.</title>
        <authorList>
            <person name="Kim S."/>
            <person name="Park M."/>
            <person name="Yeom S.I."/>
            <person name="Kim Y.M."/>
            <person name="Lee J.M."/>
            <person name="Lee H.A."/>
            <person name="Seo E."/>
            <person name="Choi J."/>
            <person name="Cheong K."/>
            <person name="Kim K.T."/>
            <person name="Jung K."/>
            <person name="Lee G.W."/>
            <person name="Oh S.K."/>
            <person name="Bae C."/>
            <person name="Kim S.B."/>
            <person name="Lee H.Y."/>
            <person name="Kim S.Y."/>
            <person name="Kim M.S."/>
            <person name="Kang B.C."/>
            <person name="Jo Y.D."/>
            <person name="Yang H.B."/>
            <person name="Jeong H.J."/>
            <person name="Kang W.H."/>
            <person name="Kwon J.K."/>
            <person name="Shin C."/>
            <person name="Lim J.Y."/>
            <person name="Park J.H."/>
            <person name="Huh J.H."/>
            <person name="Kim J.S."/>
            <person name="Kim B.D."/>
            <person name="Cohen O."/>
            <person name="Paran I."/>
            <person name="Suh M.C."/>
            <person name="Lee S.B."/>
            <person name="Kim Y.K."/>
            <person name="Shin Y."/>
            <person name="Noh S.J."/>
            <person name="Park J."/>
            <person name="Seo Y.S."/>
            <person name="Kwon S.Y."/>
            <person name="Kim H.A."/>
            <person name="Park J.M."/>
            <person name="Kim H.J."/>
            <person name="Choi S.B."/>
            <person name="Bosland P.W."/>
            <person name="Reeves G."/>
            <person name="Jo S.H."/>
            <person name="Lee B.W."/>
            <person name="Cho H.T."/>
            <person name="Choi H.S."/>
            <person name="Lee M.S."/>
            <person name="Yu Y."/>
            <person name="Do Choi Y."/>
            <person name="Park B.S."/>
            <person name="van Deynze A."/>
            <person name="Ashrafi H."/>
            <person name="Hill T."/>
            <person name="Kim W.T."/>
            <person name="Pai H.S."/>
            <person name="Ahn H.K."/>
            <person name="Yeam I."/>
            <person name="Giovannoni J.J."/>
            <person name="Rose J.K."/>
            <person name="Sorensen I."/>
            <person name="Lee S.J."/>
            <person name="Kim R.W."/>
            <person name="Choi I.Y."/>
            <person name="Choi B.S."/>
            <person name="Lim J.S."/>
            <person name="Lee Y.H."/>
            <person name="Choi D."/>
        </authorList>
    </citation>
    <scope>NUCLEOTIDE SEQUENCE [LARGE SCALE GENOMIC DNA]</scope>
    <source>
        <strain evidence="9">cv. CM334</strain>
    </source>
</reference>
<evidence type="ECO:0000256" key="3">
    <source>
        <dbReference type="ARBA" id="ARBA00022553"/>
    </source>
</evidence>
<dbReference type="InterPro" id="IPR003661">
    <property type="entry name" value="HisK_dim/P_dom"/>
</dbReference>
<evidence type="ECO:0000256" key="5">
    <source>
        <dbReference type="SAM" id="Phobius"/>
    </source>
</evidence>
<name>A0A2G2XVN1_CAPAN</name>
<evidence type="ECO:0000313" key="9">
    <source>
        <dbReference type="Proteomes" id="UP000222542"/>
    </source>
</evidence>
<dbReference type="Gramene" id="PHT61564">
    <property type="protein sequence ID" value="PHT61564"/>
    <property type="gene ID" value="T459_34592"/>
</dbReference>
<dbReference type="Pfam" id="PF02518">
    <property type="entry name" value="HATPase_c"/>
    <property type="match status" value="1"/>
</dbReference>
<evidence type="ECO:0000259" key="6">
    <source>
        <dbReference type="PROSITE" id="PS50109"/>
    </source>
</evidence>
<dbReference type="OMA" id="IYKPFHG"/>
<dbReference type="GO" id="GO:0000155">
    <property type="term" value="F:phosphorelay sensor kinase activity"/>
    <property type="evidence" value="ECO:0007669"/>
    <property type="project" value="InterPro"/>
</dbReference>
<dbReference type="SUPFAM" id="SSF47384">
    <property type="entry name" value="Homodimeric domain of signal transducing histidine kinase"/>
    <property type="match status" value="1"/>
</dbReference>
<dbReference type="Proteomes" id="UP000222542">
    <property type="component" value="Unassembled WGS sequence"/>
</dbReference>
<sequence>MRNNSERHVSLLSEQLRNKTFAQIENTANMVLPLNSSASNLARYLSSSLNGTQLTFTTIQTEVAHKLFLSFSTIPFVSQISYLGQDRLMYSFYTEEGHNERQTFAVFTNSSSAVCYSQPANRDSGIPYGQPAVVDAKTVGLEILGWSKQSSNGTMGYASQSFIGIGLNKAKRKLFFNTAAMDGRAKISVGFSVQLVKNEYSNLNFYGADFYLASNNGQIIVDTKIPHTSINAYNGTISVQFKNLDGTHQDLSGNQSCKLGNGERGQFEVKIKEEKYMFYCSVIEIAGLEAVYSLAFNAQAMGRNVHKHNKEAYLLLVFMFVIVVVSLCSFIIIVFKAARRDMFLCAALIKQMELSNQAEKKSLNKSQAFATASHDIRNGFGSITCKINSCLDYAPPQLEQSLKLIHDETMNLLDILNSVLDASKIEAGKMPLKMEEFDLAELVEKLIDLHYHRAIEKGVDLILDPIDDSLAKFRLVKGDRVKIMQILSNLITNAIKFTQEGHICVKASVSKPSRNNALVVCNHHNPLNCWTRLCTKQKCCCNTSNDFPAIQQNPNCMEFTFEVDDTGCGIPKDKQKSVFENFVQVKEEPTSGEEGYGLGLGIVQSMVHLMGGEIKIVDKDDGERGTRFQFNIFLTTRDTVSVEAEEQENNVQNHGLIRSYLSHHLGMQFRLSPPRSEGCHVVLFLTGEKRRKVLSRAIDNMNIKVTEVRKINELARLLDRIKRNMDLSSNLTNDDTNEVASETKDTQDHAIPHCKRSNSSGSSNVLLIIIDSQAGPLSELSLSVVNFKKDLQNVTCKFVLLQDHVSPPCLPPFDCVFTKPLHGKRLHEVLRLLFENRNSPIQHDRTKTSQEIECQELKSGTLPTCQLEEIVIPDSNKKSSSKELRGKKVLVVDDQLLQRMYASKLLQKEGADVDVCENGKDAFDKVFKSLNEADKTYDFIVMDCQMPIMDGYQATRLIRKEEKRHGIHIPIIALTGDDMNSHIKDAGMDFHLTKPLKLVDLYALPLTALH</sequence>
<keyword evidence="9" id="KW-1185">Reference proteome</keyword>
<dbReference type="EC" id="2.7.13.3" evidence="2"/>
<dbReference type="InterPro" id="IPR003594">
    <property type="entry name" value="HATPase_dom"/>
</dbReference>
<dbReference type="STRING" id="4072.A0A2G2XVN1"/>
<dbReference type="Gene3D" id="1.10.287.130">
    <property type="match status" value="1"/>
</dbReference>
<dbReference type="PANTHER" id="PTHR43719">
    <property type="entry name" value="TWO-COMPONENT HISTIDINE KINASE"/>
    <property type="match status" value="1"/>
</dbReference>
<comment type="catalytic activity">
    <reaction evidence="1">
        <text>ATP + protein L-histidine = ADP + protein N-phospho-L-histidine.</text>
        <dbReference type="EC" id="2.7.13.3"/>
    </reaction>
</comment>
<reference evidence="8 9" key="2">
    <citation type="journal article" date="2017" name="Genome Biol.">
        <title>New reference genome sequences of hot pepper reveal the massive evolution of plant disease-resistance genes by retroduplication.</title>
        <authorList>
            <person name="Kim S."/>
            <person name="Park J."/>
            <person name="Yeom S.I."/>
            <person name="Kim Y.M."/>
            <person name="Seo E."/>
            <person name="Kim K.T."/>
            <person name="Kim M.S."/>
            <person name="Lee J.M."/>
            <person name="Cheong K."/>
            <person name="Shin H.S."/>
            <person name="Kim S.B."/>
            <person name="Han K."/>
            <person name="Lee J."/>
            <person name="Park M."/>
            <person name="Lee H.A."/>
            <person name="Lee H.Y."/>
            <person name="Lee Y."/>
            <person name="Oh S."/>
            <person name="Lee J.H."/>
            <person name="Choi E."/>
            <person name="Choi E."/>
            <person name="Lee S.E."/>
            <person name="Jeon J."/>
            <person name="Kim H."/>
            <person name="Choi G."/>
            <person name="Song H."/>
            <person name="Lee J."/>
            <person name="Lee S.C."/>
            <person name="Kwon J.K."/>
            <person name="Lee H.Y."/>
            <person name="Koo N."/>
            <person name="Hong Y."/>
            <person name="Kim R.W."/>
            <person name="Kang W.H."/>
            <person name="Huh J.H."/>
            <person name="Kang B.C."/>
            <person name="Yang T.J."/>
            <person name="Lee Y.H."/>
            <person name="Bennetzen J.L."/>
            <person name="Choi D."/>
        </authorList>
    </citation>
    <scope>NUCLEOTIDE SEQUENCE [LARGE SCALE GENOMIC DNA]</scope>
    <source>
        <strain evidence="9">cv. CM334</strain>
    </source>
</reference>
<dbReference type="CDD" id="cd17546">
    <property type="entry name" value="REC_hyHK_CKI1_RcsC-like"/>
    <property type="match status" value="1"/>
</dbReference>
<dbReference type="InterPro" id="IPR050956">
    <property type="entry name" value="2C_system_His_kinase"/>
</dbReference>
<evidence type="ECO:0000256" key="4">
    <source>
        <dbReference type="PROSITE-ProRule" id="PRU00169"/>
    </source>
</evidence>
<feature type="domain" description="Response regulatory" evidence="7">
    <location>
        <begin position="888"/>
        <end position="1009"/>
    </location>
</feature>
<dbReference type="SUPFAM" id="SSF52172">
    <property type="entry name" value="CheY-like"/>
    <property type="match status" value="1"/>
</dbReference>
<dbReference type="CDD" id="cd00082">
    <property type="entry name" value="HisKA"/>
    <property type="match status" value="1"/>
</dbReference>
<organism evidence="8 9">
    <name type="scientific">Capsicum annuum</name>
    <name type="common">Capsicum pepper</name>
    <dbReference type="NCBI Taxonomy" id="4072"/>
    <lineage>
        <taxon>Eukaryota</taxon>
        <taxon>Viridiplantae</taxon>
        <taxon>Streptophyta</taxon>
        <taxon>Embryophyta</taxon>
        <taxon>Tracheophyta</taxon>
        <taxon>Spermatophyta</taxon>
        <taxon>Magnoliopsida</taxon>
        <taxon>eudicotyledons</taxon>
        <taxon>Gunneridae</taxon>
        <taxon>Pentapetalae</taxon>
        <taxon>asterids</taxon>
        <taxon>lamiids</taxon>
        <taxon>Solanales</taxon>
        <taxon>Solanaceae</taxon>
        <taxon>Solanoideae</taxon>
        <taxon>Capsiceae</taxon>
        <taxon>Capsicum</taxon>
    </lineage>
</organism>
<evidence type="ECO:0000313" key="8">
    <source>
        <dbReference type="EMBL" id="PHT61564.1"/>
    </source>
</evidence>
<keyword evidence="5" id="KW-0472">Membrane</keyword>
<keyword evidence="3 4" id="KW-0597">Phosphoprotein</keyword>
<feature type="modified residue" description="4-aspartylphosphate" evidence="4">
    <location>
        <position position="943"/>
    </location>
</feature>
<dbReference type="PRINTS" id="PR00344">
    <property type="entry name" value="BCTRLSENSOR"/>
</dbReference>
<evidence type="ECO:0000259" key="7">
    <source>
        <dbReference type="PROSITE" id="PS50110"/>
    </source>
</evidence>
<dbReference type="InterPro" id="IPR011006">
    <property type="entry name" value="CheY-like_superfamily"/>
</dbReference>
<dbReference type="Pfam" id="PF00072">
    <property type="entry name" value="Response_reg"/>
    <property type="match status" value="1"/>
</dbReference>
<dbReference type="InterPro" id="IPR036097">
    <property type="entry name" value="HisK_dim/P_sf"/>
</dbReference>
<dbReference type="Gene3D" id="3.30.565.10">
    <property type="entry name" value="Histidine kinase-like ATPase, C-terminal domain"/>
    <property type="match status" value="1"/>
</dbReference>
<dbReference type="EMBL" id="AYRZ02000137">
    <property type="protein sequence ID" value="PHT61564.1"/>
    <property type="molecule type" value="Genomic_DNA"/>
</dbReference>
<dbReference type="InterPro" id="IPR001789">
    <property type="entry name" value="Sig_transdc_resp-reg_receiver"/>
</dbReference>
<comment type="caution">
    <text evidence="8">The sequence shown here is derived from an EMBL/GenBank/DDBJ whole genome shotgun (WGS) entry which is preliminary data.</text>
</comment>
<accession>A0A2G2XVN1</accession>
<gene>
    <name evidence="8" type="ORF">T459_34592</name>
</gene>
<dbReference type="SMART" id="SM00387">
    <property type="entry name" value="HATPase_c"/>
    <property type="match status" value="1"/>
</dbReference>